<dbReference type="PANTHER" id="PTHR11102">
    <property type="entry name" value="SEL-1-LIKE PROTEIN"/>
    <property type="match status" value="1"/>
</dbReference>
<keyword evidence="2" id="KW-1185">Reference proteome</keyword>
<dbReference type="AlphaFoldDB" id="A0A0X8XA77"/>
<evidence type="ECO:0008006" key="3">
    <source>
        <dbReference type="Google" id="ProtNLM"/>
    </source>
</evidence>
<dbReference type="InterPro" id="IPR006597">
    <property type="entry name" value="Sel1-like"/>
</dbReference>
<dbReference type="KEGG" id="hhk:HH1059_16320"/>
<dbReference type="OrthoDB" id="8561742at2"/>
<organism evidence="1 2">
    <name type="scientific">Halorhodospira halochloris</name>
    <name type="common">Ectothiorhodospira halochloris</name>
    <dbReference type="NCBI Taxonomy" id="1052"/>
    <lineage>
        <taxon>Bacteria</taxon>
        <taxon>Pseudomonadati</taxon>
        <taxon>Pseudomonadota</taxon>
        <taxon>Gammaproteobacteria</taxon>
        <taxon>Chromatiales</taxon>
        <taxon>Ectothiorhodospiraceae</taxon>
        <taxon>Halorhodospira</taxon>
    </lineage>
</organism>
<dbReference type="PANTHER" id="PTHR11102:SF160">
    <property type="entry name" value="ERAD-ASSOCIATED E3 UBIQUITIN-PROTEIN LIGASE COMPONENT HRD3"/>
    <property type="match status" value="1"/>
</dbReference>
<reference evidence="1" key="1">
    <citation type="submission" date="2016-02" db="EMBL/GenBank/DDBJ databases">
        <title>Halorhodospira halochloris DSM-1059 complete genome, version 2.</title>
        <authorList>
            <person name="Tsukatani Y."/>
        </authorList>
    </citation>
    <scope>NUCLEOTIDE SEQUENCE</scope>
    <source>
        <strain evidence="1">DSM 1059</strain>
    </source>
</reference>
<dbReference type="SMART" id="SM00671">
    <property type="entry name" value="SEL1"/>
    <property type="match status" value="1"/>
</dbReference>
<dbReference type="Gene3D" id="1.25.40.10">
    <property type="entry name" value="Tetratricopeptide repeat domain"/>
    <property type="match status" value="1"/>
</dbReference>
<dbReference type="Proteomes" id="UP000218890">
    <property type="component" value="Chromosome"/>
</dbReference>
<sequence>MIEQRGPRVIAACAFCAVSAVIVSGCDFEDERLSPSEAYQQSLEMAEEGDRDSIFDLAYAYSRGLGTDQDIDKALEYLKSAAEEGHGRAQLMLSEAYLQINRGRDLEEMIQIRDDWYEAVEQDLESGYKWLLKAELNDDTSVSRPAEGILVAMIQEMSDSERQKFFEVASEYGHPEWQDVAKKMISE</sequence>
<dbReference type="InterPro" id="IPR050767">
    <property type="entry name" value="Sel1_AlgK"/>
</dbReference>
<dbReference type="RefSeq" id="WP_096409719.1">
    <property type="nucleotide sequence ID" value="NZ_AP017372.2"/>
</dbReference>
<dbReference type="EMBL" id="AP017372">
    <property type="protein sequence ID" value="BAU58342.1"/>
    <property type="molecule type" value="Genomic_DNA"/>
</dbReference>
<dbReference type="SUPFAM" id="SSF81901">
    <property type="entry name" value="HCP-like"/>
    <property type="match status" value="1"/>
</dbReference>
<dbReference type="InterPro" id="IPR011990">
    <property type="entry name" value="TPR-like_helical_dom_sf"/>
</dbReference>
<name>A0A0X8XA77_HALHR</name>
<accession>A0A0X8XA77</accession>
<dbReference type="PROSITE" id="PS51257">
    <property type="entry name" value="PROKAR_LIPOPROTEIN"/>
    <property type="match status" value="1"/>
</dbReference>
<dbReference type="Pfam" id="PF08238">
    <property type="entry name" value="Sel1"/>
    <property type="match status" value="2"/>
</dbReference>
<protein>
    <recommendedName>
        <fullName evidence="3">Sel1 repeat family protein</fullName>
    </recommendedName>
</protein>
<proteinExistence type="predicted"/>
<gene>
    <name evidence="1" type="ORF">HH1059_16320</name>
</gene>
<evidence type="ECO:0000313" key="2">
    <source>
        <dbReference type="Proteomes" id="UP000218890"/>
    </source>
</evidence>
<evidence type="ECO:0000313" key="1">
    <source>
        <dbReference type="EMBL" id="BAU58342.1"/>
    </source>
</evidence>